<feature type="compositionally biased region" description="Polar residues" evidence="1">
    <location>
        <begin position="155"/>
        <end position="171"/>
    </location>
</feature>
<sequence>MEGCFGKTDWADMDFEPGRNRSSPARSSSKRRHPRRKRSTPAAAALGRPRHAHSSCASAHGCSGSNCNRVSSWVTTQSLWVVTQRPLQFSGRRCSLQFLQGPKLAEFLAEGWLDAPAPASAGGPFDPLLVAIKAALSPKDPAAMVQDPQHAAKSSEPQSAAAGSSESQPAGASSPRHVPEEPVGGLPPIPRLFPEEPEDGLPPRPGPEHLLGFLWGVLTELMSVSRPDAQHDTPQPDAQHDTPQPESRPDTPQPDTRPDTPQPDTRPDTPQPDTRPDTPQPDTRPDTPQPDTRPDTLRRRRDPQTLLWQMKVWACLLQPSRQLAGKPPPRQPTGC</sequence>
<proteinExistence type="predicted"/>
<evidence type="ECO:0000313" key="3">
    <source>
        <dbReference type="Proteomes" id="UP001311232"/>
    </source>
</evidence>
<dbReference type="EMBL" id="JAHHUM010001188">
    <property type="protein sequence ID" value="KAK5613801.1"/>
    <property type="molecule type" value="Genomic_DNA"/>
</dbReference>
<dbReference type="AlphaFoldDB" id="A0AAV9RXY2"/>
<comment type="caution">
    <text evidence="2">The sequence shown here is derived from an EMBL/GenBank/DDBJ whole genome shotgun (WGS) entry which is preliminary data.</text>
</comment>
<evidence type="ECO:0000313" key="2">
    <source>
        <dbReference type="EMBL" id="KAK5613801.1"/>
    </source>
</evidence>
<protein>
    <submittedName>
        <fullName evidence="2">Uncharacterized protein</fullName>
    </submittedName>
</protein>
<reference evidence="2 3" key="1">
    <citation type="submission" date="2021-06" db="EMBL/GenBank/DDBJ databases">
        <authorList>
            <person name="Palmer J.M."/>
        </authorList>
    </citation>
    <scope>NUCLEOTIDE SEQUENCE [LARGE SCALE GENOMIC DNA]</scope>
    <source>
        <strain evidence="2 3">MEX-2019</strain>
        <tissue evidence="2">Muscle</tissue>
    </source>
</reference>
<name>A0AAV9RXY2_9TELE</name>
<accession>A0AAV9RXY2</accession>
<feature type="compositionally biased region" description="Basic residues" evidence="1">
    <location>
        <begin position="28"/>
        <end position="39"/>
    </location>
</feature>
<feature type="region of interest" description="Disordered" evidence="1">
    <location>
        <begin position="141"/>
        <end position="207"/>
    </location>
</feature>
<evidence type="ECO:0000256" key="1">
    <source>
        <dbReference type="SAM" id="MobiDB-lite"/>
    </source>
</evidence>
<feature type="region of interest" description="Disordered" evidence="1">
    <location>
        <begin position="224"/>
        <end position="303"/>
    </location>
</feature>
<feature type="region of interest" description="Disordered" evidence="1">
    <location>
        <begin position="1"/>
        <end position="50"/>
    </location>
</feature>
<gene>
    <name evidence="2" type="ORF">CRENBAI_015984</name>
</gene>
<keyword evidence="3" id="KW-1185">Reference proteome</keyword>
<organism evidence="2 3">
    <name type="scientific">Crenichthys baileyi</name>
    <name type="common">White River springfish</name>
    <dbReference type="NCBI Taxonomy" id="28760"/>
    <lineage>
        <taxon>Eukaryota</taxon>
        <taxon>Metazoa</taxon>
        <taxon>Chordata</taxon>
        <taxon>Craniata</taxon>
        <taxon>Vertebrata</taxon>
        <taxon>Euteleostomi</taxon>
        <taxon>Actinopterygii</taxon>
        <taxon>Neopterygii</taxon>
        <taxon>Teleostei</taxon>
        <taxon>Neoteleostei</taxon>
        <taxon>Acanthomorphata</taxon>
        <taxon>Ovalentaria</taxon>
        <taxon>Atherinomorphae</taxon>
        <taxon>Cyprinodontiformes</taxon>
        <taxon>Goodeidae</taxon>
        <taxon>Crenichthys</taxon>
    </lineage>
</organism>
<dbReference type="Proteomes" id="UP001311232">
    <property type="component" value="Unassembled WGS sequence"/>
</dbReference>